<organism evidence="3 4">
    <name type="scientific">candidate division KSB3 bacterium</name>
    <dbReference type="NCBI Taxonomy" id="2044937"/>
    <lineage>
        <taxon>Bacteria</taxon>
        <taxon>candidate division KSB3</taxon>
    </lineage>
</organism>
<proteinExistence type="predicted"/>
<name>A0A9D5Q703_9BACT</name>
<dbReference type="InterPro" id="IPR018657">
    <property type="entry name" value="LarA-like_N"/>
</dbReference>
<evidence type="ECO:0000313" key="4">
    <source>
        <dbReference type="Proteomes" id="UP000649604"/>
    </source>
</evidence>
<dbReference type="InterPro" id="IPR043166">
    <property type="entry name" value="LarA-like_C"/>
</dbReference>
<dbReference type="NCBIfam" id="NF033504">
    <property type="entry name" value="Ni_dep_LarA"/>
    <property type="match status" value="1"/>
</dbReference>
<dbReference type="AlphaFoldDB" id="A0A9D5Q703"/>
<sequence>MKLTLDYGKDGLAVTLPDTGNMTVVEPKYVEGLEDQAGAVRQALQQPIGLPPLRDLVKSTDTVGIIFYDITRPTPDHIMIPALVEELQAAGVAAEQITLFNATGTHRLNTEAELRQKLGDAVVDTFRIIQNDATDRASHVHVGTSASGNEIWIHKEFVESDIRILTGFIEPHFFAGFSGGGKAVMPGLALLDTVMRNHGARNIDHPNSTWGITYGNPLWEEIHEAALMVKPTFLLNVALNRKKQITGVFAGDMDQAHEKGCAFVKETAMVAAEEPFDIVITSNSGYPLDLNLYQSVKGMSAAAQIIKEGGSILIAAECWDGIPDHGPYGSLLREAESVEHLLATIRDPSFVQGDTWQAQIQALICQKADVYVYSDGLSDEQITDAMLLPCHNLETTFADLLQKYGQDARICVLPEGPQTIPYVKE</sequence>
<dbReference type="Pfam" id="PF21113">
    <property type="entry name" value="LarA_C"/>
    <property type="match status" value="1"/>
</dbReference>
<reference evidence="3" key="1">
    <citation type="submission" date="2019-11" db="EMBL/GenBank/DDBJ databases">
        <title>Microbial mats filling the niche in hypersaline microbial mats.</title>
        <authorList>
            <person name="Wong H.L."/>
            <person name="Macleod F.I."/>
            <person name="White R.A. III"/>
            <person name="Burns B.P."/>
        </authorList>
    </citation>
    <scope>NUCLEOTIDE SEQUENCE</scope>
    <source>
        <strain evidence="3">Rbin_158</strain>
    </source>
</reference>
<dbReference type="InterPro" id="IPR048068">
    <property type="entry name" value="LarA-like"/>
</dbReference>
<evidence type="ECO:0000259" key="1">
    <source>
        <dbReference type="Pfam" id="PF09861"/>
    </source>
</evidence>
<evidence type="ECO:0000259" key="2">
    <source>
        <dbReference type="Pfam" id="PF21113"/>
    </source>
</evidence>
<feature type="domain" description="LarA-like N-terminal" evidence="1">
    <location>
        <begin position="7"/>
        <end position="211"/>
    </location>
</feature>
<dbReference type="GO" id="GO:0050043">
    <property type="term" value="F:lactate racemase activity"/>
    <property type="evidence" value="ECO:0007669"/>
    <property type="project" value="InterPro"/>
</dbReference>
<dbReference type="PANTHER" id="PTHR33171">
    <property type="entry name" value="LAR_N DOMAIN-CONTAINING PROTEIN"/>
    <property type="match status" value="1"/>
</dbReference>
<dbReference type="PANTHER" id="PTHR33171:SF17">
    <property type="entry name" value="LARA-LIKE N-TERMINAL DOMAIN-CONTAINING PROTEIN"/>
    <property type="match status" value="1"/>
</dbReference>
<dbReference type="Gene3D" id="3.40.50.11440">
    <property type="match status" value="1"/>
</dbReference>
<protein>
    <submittedName>
        <fullName evidence="3">Nickel-dependent lactate racemase</fullName>
    </submittedName>
</protein>
<evidence type="ECO:0000313" key="3">
    <source>
        <dbReference type="EMBL" id="MBD3325411.1"/>
    </source>
</evidence>
<accession>A0A9D5Q703</accession>
<gene>
    <name evidence="3" type="primary">larA</name>
    <name evidence="3" type="ORF">GF339_12545</name>
</gene>
<dbReference type="Proteomes" id="UP000649604">
    <property type="component" value="Unassembled WGS sequence"/>
</dbReference>
<dbReference type="InterPro" id="IPR047926">
    <property type="entry name" value="Ni_dep_LarA"/>
</dbReference>
<dbReference type="InterPro" id="IPR048520">
    <property type="entry name" value="LarA_C"/>
</dbReference>
<feature type="domain" description="Lactate racemase C-terminal" evidence="2">
    <location>
        <begin position="274"/>
        <end position="416"/>
    </location>
</feature>
<dbReference type="Gene3D" id="3.90.226.30">
    <property type="match status" value="1"/>
</dbReference>
<dbReference type="Pfam" id="PF09861">
    <property type="entry name" value="Lar_N"/>
    <property type="match status" value="1"/>
</dbReference>
<dbReference type="EMBL" id="WJJP01000409">
    <property type="protein sequence ID" value="MBD3325411.1"/>
    <property type="molecule type" value="Genomic_DNA"/>
</dbReference>
<comment type="caution">
    <text evidence="3">The sequence shown here is derived from an EMBL/GenBank/DDBJ whole genome shotgun (WGS) entry which is preliminary data.</text>
</comment>